<keyword evidence="3" id="KW-1185">Reference proteome</keyword>
<dbReference type="InterPro" id="IPR029058">
    <property type="entry name" value="AB_hydrolase_fold"/>
</dbReference>
<protein>
    <submittedName>
        <fullName evidence="2">Poly(3-hydroxybutyrate) depolymerase</fullName>
    </submittedName>
</protein>
<evidence type="ECO:0000256" key="1">
    <source>
        <dbReference type="SAM" id="SignalP"/>
    </source>
</evidence>
<organism evidence="2 3">
    <name type="scientific">Vibrio porteresiae DSM 19223</name>
    <dbReference type="NCBI Taxonomy" id="1123496"/>
    <lineage>
        <taxon>Bacteria</taxon>
        <taxon>Pseudomonadati</taxon>
        <taxon>Pseudomonadota</taxon>
        <taxon>Gammaproteobacteria</taxon>
        <taxon>Vibrionales</taxon>
        <taxon>Vibrionaceae</taxon>
        <taxon>Vibrio</taxon>
    </lineage>
</organism>
<dbReference type="RefSeq" id="WP_261897551.1">
    <property type="nucleotide sequence ID" value="NZ_AP024896.1"/>
</dbReference>
<evidence type="ECO:0000313" key="3">
    <source>
        <dbReference type="Proteomes" id="UP001304071"/>
    </source>
</evidence>
<feature type="signal peptide" evidence="1">
    <location>
        <begin position="1"/>
        <end position="20"/>
    </location>
</feature>
<dbReference type="PANTHER" id="PTHR42972:SF8">
    <property type="entry name" value="POLYHYDROXYBUTYRATE DEPOLYMERASE"/>
    <property type="match status" value="1"/>
</dbReference>
<dbReference type="SUPFAM" id="SSF53474">
    <property type="entry name" value="alpha/beta-Hydrolases"/>
    <property type="match status" value="1"/>
</dbReference>
<evidence type="ECO:0000313" key="2">
    <source>
        <dbReference type="EMBL" id="WPC75568.1"/>
    </source>
</evidence>
<sequence>MMNQLALIAVLTGLCISSEAAWGIDPIEQERLPELGALVDQSSVSGLSSGGFMAAQFHVAYSQSLVGAGIVAGGPWDCAGANVYAAPLFNAISQCMNPDKYSTTLPDVHYLVDLAKVKAKDGLIDAPSNLRDDRIYLFSGKNDKVVVPGVVQAAVDFYQQLGVPSSQIRFDDSTPAGHGFITDHKKDVQCSLTKAPYINDCQFDQAEQILQQIYGHLNPAVTEDKLSGKLIQFDQRPFFNIDVSLDDHGYLYVPKECETEQCRVHVAFHGCLQSASMMGTEYVKETGYMEAADANRVVVLFPQVKKEQMNPYGCWDFWGYTSGNVPPYNYYTKQAPQMVAVKKMMDRLVSQRTLVQVGE</sequence>
<reference evidence="2 3" key="1">
    <citation type="submission" date="2023-11" db="EMBL/GenBank/DDBJ databases">
        <title>Plant-associative lifestyle of Vibrio porteresiae and its evolutionary dynamics.</title>
        <authorList>
            <person name="Rameshkumar N."/>
            <person name="Kirti K."/>
        </authorList>
    </citation>
    <scope>NUCLEOTIDE SEQUENCE [LARGE SCALE GENOMIC DNA]</scope>
    <source>
        <strain evidence="2 3">MSSRF30</strain>
    </source>
</reference>
<dbReference type="Gene3D" id="3.40.50.1820">
    <property type="entry name" value="alpha/beta hydrolase"/>
    <property type="match status" value="2"/>
</dbReference>
<feature type="chain" id="PRO_5046723807" evidence="1">
    <location>
        <begin position="21"/>
        <end position="359"/>
    </location>
</feature>
<dbReference type="Proteomes" id="UP001304071">
    <property type="component" value="Chromosome 2"/>
</dbReference>
<keyword evidence="1" id="KW-0732">Signal</keyword>
<accession>A0ABZ0QGF6</accession>
<proteinExistence type="predicted"/>
<dbReference type="PANTHER" id="PTHR42972">
    <property type="entry name" value="TOL-PAL SYSTEM PROTEIN TOLB"/>
    <property type="match status" value="1"/>
</dbReference>
<dbReference type="EMBL" id="CP138204">
    <property type="protein sequence ID" value="WPC75568.1"/>
    <property type="molecule type" value="Genomic_DNA"/>
</dbReference>
<name>A0ABZ0QGF6_9VIBR</name>
<gene>
    <name evidence="2" type="ORF">R8Z52_21825</name>
</gene>